<organism evidence="1 2">
    <name type="scientific">Pseudomonas mangrovi</name>
    <dbReference type="NCBI Taxonomy" id="2161748"/>
    <lineage>
        <taxon>Bacteria</taxon>
        <taxon>Pseudomonadati</taxon>
        <taxon>Pseudomonadota</taxon>
        <taxon>Gammaproteobacteria</taxon>
        <taxon>Pseudomonadales</taxon>
        <taxon>Pseudomonadaceae</taxon>
        <taxon>Pseudomonas</taxon>
    </lineage>
</organism>
<dbReference type="InterPro" id="IPR016024">
    <property type="entry name" value="ARM-type_fold"/>
</dbReference>
<proteinExistence type="predicted"/>
<dbReference type="OrthoDB" id="7063785at2"/>
<evidence type="ECO:0000313" key="2">
    <source>
        <dbReference type="Proteomes" id="UP000244064"/>
    </source>
</evidence>
<dbReference type="InterPro" id="IPR011989">
    <property type="entry name" value="ARM-like"/>
</dbReference>
<dbReference type="Pfam" id="PF13646">
    <property type="entry name" value="HEAT_2"/>
    <property type="match status" value="1"/>
</dbReference>
<name>A0A2T5PAJ5_9PSED</name>
<dbReference type="RefSeq" id="WP_108106662.1">
    <property type="nucleotide sequence ID" value="NZ_QASN01000014.1"/>
</dbReference>
<dbReference type="Proteomes" id="UP000244064">
    <property type="component" value="Unassembled WGS sequence"/>
</dbReference>
<accession>A0A2T5PAJ5</accession>
<keyword evidence="2" id="KW-1185">Reference proteome</keyword>
<dbReference type="SUPFAM" id="SSF48371">
    <property type="entry name" value="ARM repeat"/>
    <property type="match status" value="1"/>
</dbReference>
<dbReference type="Gene3D" id="1.25.10.10">
    <property type="entry name" value="Leucine-rich Repeat Variant"/>
    <property type="match status" value="1"/>
</dbReference>
<evidence type="ECO:0000313" key="1">
    <source>
        <dbReference type="EMBL" id="PTU74760.1"/>
    </source>
</evidence>
<dbReference type="EMBL" id="QASN01000014">
    <property type="protein sequence ID" value="PTU74760.1"/>
    <property type="molecule type" value="Genomic_DNA"/>
</dbReference>
<reference evidence="1 2" key="1">
    <citation type="submission" date="2018-04" db="EMBL/GenBank/DDBJ databases">
        <title>Pseudomonas sp. nov., isolated from mangrove soil.</title>
        <authorList>
            <person name="Chen C."/>
        </authorList>
    </citation>
    <scope>NUCLEOTIDE SEQUENCE [LARGE SCALE GENOMIC DNA]</scope>
    <source>
        <strain evidence="1 2">TC-11</strain>
    </source>
</reference>
<sequence length="138" mass="14961">MRELQALIQDLESPDSSVRDKAALDLMDIQDASAVEPLLRAIAKPENVNHRGTLVYALSEFNCEAILPELVELALTGNYEVCAGACSIIEESITSAETANLVQAQLKNFVSSTQLAEHNQIALQHLLELTSSNGWPAT</sequence>
<evidence type="ECO:0008006" key="3">
    <source>
        <dbReference type="Google" id="ProtNLM"/>
    </source>
</evidence>
<protein>
    <recommendedName>
        <fullName evidence="3">HEAT repeat domain-containing protein</fullName>
    </recommendedName>
</protein>
<gene>
    <name evidence="1" type="ORF">DBO85_07600</name>
</gene>
<comment type="caution">
    <text evidence="1">The sequence shown here is derived from an EMBL/GenBank/DDBJ whole genome shotgun (WGS) entry which is preliminary data.</text>
</comment>
<dbReference type="AlphaFoldDB" id="A0A2T5PAJ5"/>